<protein>
    <recommendedName>
        <fullName evidence="2">Alkyl transferase</fullName>
        <ecNumber evidence="2">2.5.1.-</ecNumber>
    </recommendedName>
</protein>
<proteinExistence type="inferred from homology"/>
<dbReference type="Proteomes" id="UP000826271">
    <property type="component" value="Unassembled WGS sequence"/>
</dbReference>
<accession>A0AAV6VZ69</accession>
<dbReference type="GO" id="GO:0000287">
    <property type="term" value="F:magnesium ion binding"/>
    <property type="evidence" value="ECO:0007669"/>
    <property type="project" value="UniProtKB-ARBA"/>
</dbReference>
<dbReference type="EMBL" id="WHWC01000137">
    <property type="protein sequence ID" value="KAG8362981.1"/>
    <property type="molecule type" value="Genomic_DNA"/>
</dbReference>
<dbReference type="AlphaFoldDB" id="A0AAV6VZ69"/>
<dbReference type="GO" id="GO:0016094">
    <property type="term" value="P:polyprenol biosynthetic process"/>
    <property type="evidence" value="ECO:0007669"/>
    <property type="project" value="TreeGrafter"/>
</dbReference>
<dbReference type="InterPro" id="IPR001441">
    <property type="entry name" value="UPP_synth-like"/>
</dbReference>
<dbReference type="PANTHER" id="PTHR10291:SF45">
    <property type="entry name" value="ALKYL TRANSFERASE"/>
    <property type="match status" value="1"/>
</dbReference>
<dbReference type="InterPro" id="IPR018520">
    <property type="entry name" value="UPP_synth-like_CS"/>
</dbReference>
<dbReference type="FunFam" id="3.40.1180.10:FF:000001">
    <property type="entry name" value="(2E,6E)-farnesyl-diphosphate-specific ditrans,polycis-undecaprenyl-diphosphate synthase"/>
    <property type="match status" value="1"/>
</dbReference>
<dbReference type="PROSITE" id="PS01066">
    <property type="entry name" value="UPP_SYNTHASE"/>
    <property type="match status" value="1"/>
</dbReference>
<dbReference type="GO" id="GO:0009570">
    <property type="term" value="C:chloroplast stroma"/>
    <property type="evidence" value="ECO:0007669"/>
    <property type="project" value="TreeGrafter"/>
</dbReference>
<comment type="similarity">
    <text evidence="2">Belongs to the UPP synthase family.</text>
</comment>
<dbReference type="SUPFAM" id="SSF64005">
    <property type="entry name" value="Undecaprenyl diphosphate synthase"/>
    <property type="match status" value="1"/>
</dbReference>
<dbReference type="InterPro" id="IPR036424">
    <property type="entry name" value="UPP_synth-like_sf"/>
</dbReference>
<dbReference type="EC" id="2.5.1.-" evidence="2"/>
<dbReference type="GO" id="GO:0009668">
    <property type="term" value="P:plastid membrane organization"/>
    <property type="evidence" value="ECO:0007669"/>
    <property type="project" value="TreeGrafter"/>
</dbReference>
<evidence type="ECO:0000256" key="1">
    <source>
        <dbReference type="ARBA" id="ARBA00022679"/>
    </source>
</evidence>
<dbReference type="Pfam" id="PF01255">
    <property type="entry name" value="Prenyltransf"/>
    <property type="match status" value="1"/>
</dbReference>
<dbReference type="PANTHER" id="PTHR10291">
    <property type="entry name" value="DEHYDRODOLICHYL DIPHOSPHATE SYNTHASE FAMILY MEMBER"/>
    <property type="match status" value="1"/>
</dbReference>
<organism evidence="3 4">
    <name type="scientific">Buddleja alternifolia</name>
    <dbReference type="NCBI Taxonomy" id="168488"/>
    <lineage>
        <taxon>Eukaryota</taxon>
        <taxon>Viridiplantae</taxon>
        <taxon>Streptophyta</taxon>
        <taxon>Embryophyta</taxon>
        <taxon>Tracheophyta</taxon>
        <taxon>Spermatophyta</taxon>
        <taxon>Magnoliopsida</taxon>
        <taxon>eudicotyledons</taxon>
        <taxon>Gunneridae</taxon>
        <taxon>Pentapetalae</taxon>
        <taxon>asterids</taxon>
        <taxon>lamiids</taxon>
        <taxon>Lamiales</taxon>
        <taxon>Scrophulariaceae</taxon>
        <taxon>Buddlejeae</taxon>
        <taxon>Buddleja</taxon>
    </lineage>
</organism>
<comment type="caution">
    <text evidence="3">The sequence shown here is derived from an EMBL/GenBank/DDBJ whole genome shotgun (WGS) entry which is preliminary data.</text>
</comment>
<evidence type="ECO:0000313" key="4">
    <source>
        <dbReference type="Proteomes" id="UP000826271"/>
    </source>
</evidence>
<evidence type="ECO:0000313" key="3">
    <source>
        <dbReference type="EMBL" id="KAG8362981.1"/>
    </source>
</evidence>
<reference evidence="3" key="1">
    <citation type="submission" date="2019-10" db="EMBL/GenBank/DDBJ databases">
        <authorList>
            <person name="Zhang R."/>
            <person name="Pan Y."/>
            <person name="Wang J."/>
            <person name="Ma R."/>
            <person name="Yu S."/>
        </authorList>
    </citation>
    <scope>NUCLEOTIDE SEQUENCE</scope>
    <source>
        <strain evidence="3">LA-IB0</strain>
        <tissue evidence="3">Leaf</tissue>
    </source>
</reference>
<dbReference type="GO" id="GO:0009409">
    <property type="term" value="P:response to cold"/>
    <property type="evidence" value="ECO:0007669"/>
    <property type="project" value="TreeGrafter"/>
</dbReference>
<dbReference type="HAMAP" id="MF_01139">
    <property type="entry name" value="ISPT"/>
    <property type="match status" value="1"/>
</dbReference>
<name>A0AAV6VZ69_9LAMI</name>
<evidence type="ECO:0000256" key="2">
    <source>
        <dbReference type="RuleBase" id="RU363018"/>
    </source>
</evidence>
<dbReference type="Gene3D" id="3.40.1180.10">
    <property type="entry name" value="Decaprenyl diphosphate synthase-like"/>
    <property type="match status" value="1"/>
</dbReference>
<gene>
    <name evidence="3" type="ORF">BUALT_BualtUnG0016900</name>
</gene>
<dbReference type="NCBIfam" id="TIGR00055">
    <property type="entry name" value="uppS"/>
    <property type="match status" value="1"/>
</dbReference>
<dbReference type="GO" id="GO:0045547">
    <property type="term" value="F:ditrans,polycis-polyprenyl diphosphate synthase [(2E,6E)-farnesyl diphosphate specific] activity"/>
    <property type="evidence" value="ECO:0007669"/>
    <property type="project" value="TreeGrafter"/>
</dbReference>
<sequence>MQISVLLPIKSTIISSSSDHHYHHHMSSEKTLFSSLKLCNPQKKIGNRPNIFECFSPISSKSRLAAASDSTAKAEIDDEKRVIQLPGDLRPELLPKHVALIIDGHGRWAKNKGLPIEHAHYESKQKLKQLILNCRKFGIKILTVYVFSTENWNRPKDEVDFLLAHFEGFIQSFITEQIMGQDLRFSVIGDKSKLSQSMQSTISSVEEFAKCNRGMHFLMALNYGGRYEITEASKKIACKVEQGILRAEDINESVFEQQLLTNVTELPNPDLLIRTGGELRVSNFLLWQMAYAEFYFSSKLFADFEEADLIEALSSFQRRQRRFGGRKK</sequence>
<dbReference type="CDD" id="cd00475">
    <property type="entry name" value="Cis_IPPS"/>
    <property type="match status" value="1"/>
</dbReference>
<keyword evidence="1 2" id="KW-0808">Transferase</keyword>
<keyword evidence="4" id="KW-1185">Reference proteome</keyword>